<keyword evidence="1" id="KW-0732">Signal</keyword>
<keyword evidence="5" id="KW-1185">Reference proteome</keyword>
<evidence type="ECO:0000256" key="1">
    <source>
        <dbReference type="SAM" id="SignalP"/>
    </source>
</evidence>
<feature type="chain" id="PRO_5032910559" description="WD40 repeat domain-containing protein" evidence="1">
    <location>
        <begin position="26"/>
        <end position="370"/>
    </location>
</feature>
<dbReference type="AlphaFoldDB" id="A0A837KRS5"/>
<name>A0A837KRS5_9BACL</name>
<evidence type="ECO:0000313" key="4">
    <source>
        <dbReference type="Proteomes" id="UP000035218"/>
    </source>
</evidence>
<dbReference type="Proteomes" id="UP000319498">
    <property type="component" value="Unassembled WGS sequence"/>
</dbReference>
<evidence type="ECO:0000313" key="5">
    <source>
        <dbReference type="Proteomes" id="UP000319498"/>
    </source>
</evidence>
<comment type="caution">
    <text evidence="3">The sequence shown here is derived from an EMBL/GenBank/DDBJ whole genome shotgun (WGS) entry which is preliminary data.</text>
</comment>
<dbReference type="SUPFAM" id="SSF82171">
    <property type="entry name" value="DPP6 N-terminal domain-like"/>
    <property type="match status" value="1"/>
</dbReference>
<dbReference type="PROSITE" id="PS51257">
    <property type="entry name" value="PROKAR_LIPOPROTEIN"/>
    <property type="match status" value="1"/>
</dbReference>
<gene>
    <name evidence="3" type="ORF">AA984_09210</name>
    <name evidence="2" type="ORF">BFO01nite_48380</name>
</gene>
<dbReference type="OrthoDB" id="2663372at2"/>
<dbReference type="Gene3D" id="2.120.10.30">
    <property type="entry name" value="TolB, C-terminal domain"/>
    <property type="match status" value="1"/>
</dbReference>
<dbReference type="EMBL" id="LDCN01000002">
    <property type="protein sequence ID" value="KLI00265.1"/>
    <property type="molecule type" value="Genomic_DNA"/>
</dbReference>
<reference evidence="2 5" key="2">
    <citation type="submission" date="2019-06" db="EMBL/GenBank/DDBJ databases">
        <title>Whole genome shotgun sequence of Brevibacillus formosus NBRC 15716.</title>
        <authorList>
            <person name="Hosoyama A."/>
            <person name="Uohara A."/>
            <person name="Ohji S."/>
            <person name="Ichikawa N."/>
        </authorList>
    </citation>
    <scope>NUCLEOTIDE SEQUENCE [LARGE SCALE GENOMIC DNA]</scope>
    <source>
        <strain evidence="2 5">NBRC 15716</strain>
    </source>
</reference>
<proteinExistence type="predicted"/>
<evidence type="ECO:0000313" key="2">
    <source>
        <dbReference type="EMBL" id="GED60706.1"/>
    </source>
</evidence>
<dbReference type="RefSeq" id="WP_047069447.1">
    <property type="nucleotide sequence ID" value="NZ_BJOL01000033.1"/>
</dbReference>
<dbReference type="InterPro" id="IPR011042">
    <property type="entry name" value="6-blade_b-propeller_TolB-like"/>
</dbReference>
<protein>
    <recommendedName>
        <fullName evidence="6">WD40 repeat domain-containing protein</fullName>
    </recommendedName>
</protein>
<dbReference type="GeneID" id="87585255"/>
<organism evidence="3 4">
    <name type="scientific">Brevibacillus formosus</name>
    <dbReference type="NCBI Taxonomy" id="54913"/>
    <lineage>
        <taxon>Bacteria</taxon>
        <taxon>Bacillati</taxon>
        <taxon>Bacillota</taxon>
        <taxon>Bacilli</taxon>
        <taxon>Bacillales</taxon>
        <taxon>Paenibacillaceae</taxon>
        <taxon>Brevibacillus</taxon>
    </lineage>
</organism>
<dbReference type="Proteomes" id="UP000035218">
    <property type="component" value="Unassembled WGS sequence"/>
</dbReference>
<evidence type="ECO:0008006" key="6">
    <source>
        <dbReference type="Google" id="ProtNLM"/>
    </source>
</evidence>
<dbReference type="EMBL" id="BJOL01000033">
    <property type="protein sequence ID" value="GED60706.1"/>
    <property type="molecule type" value="Genomic_DNA"/>
</dbReference>
<evidence type="ECO:0000313" key="3">
    <source>
        <dbReference type="EMBL" id="KLI00265.1"/>
    </source>
</evidence>
<reference evidence="3 4" key="1">
    <citation type="submission" date="2015-05" db="EMBL/GenBank/DDBJ databases">
        <title>Genome sequencing project for genomic taxonomy and phylogenomics of Bacillus-like bacteria.</title>
        <authorList>
            <person name="Liu B."/>
            <person name="Wang J."/>
            <person name="Zhu Y."/>
            <person name="Liu G."/>
            <person name="Chen Q."/>
            <person name="Chen Z."/>
            <person name="Lan J."/>
            <person name="Che J."/>
            <person name="Ge C."/>
            <person name="Shi H."/>
            <person name="Pan Z."/>
            <person name="Liu X."/>
        </authorList>
    </citation>
    <scope>NUCLEOTIDE SEQUENCE [LARGE SCALE GENOMIC DNA]</scope>
    <source>
        <strain evidence="3 4">DSM 9885</strain>
    </source>
</reference>
<feature type="signal peptide" evidence="1">
    <location>
        <begin position="1"/>
        <end position="25"/>
    </location>
</feature>
<sequence length="370" mass="42031">MTNKKLIVWSGTLFLLVTLLSGCSAGPQTETIIISSKEEVNNADQTSGPFQVKKIYRLPHEYTSSGHFLGWSSSDSVVASFKTGSIPERLQLKRLTYPFEQNQIISEVKIDDSQMILSPDGKHLCEISSSNSGVNLKLLSLEDGKETEIAKFNYPIYVQDISWSDNSRYLGYLKIDPSGREKNNLLLYDMESGTSKVYELKDFARKDTPISMNVSDDGRGVLFTMFPEHIDQSRKRSILLGEITDNKVEKRFTREFGGKQNAWISNDQFVFLGYDGTLYEYDRRNGALSVILERISTFRLSPDKKSIAYSLDAENIIYVGKLQGRNVLYNEPVYHGIVPTNMYWSLDNKKLFIQGQTDSTEGQSFILEFE</sequence>
<accession>A0A837KRS5</accession>